<evidence type="ECO:0000259" key="9">
    <source>
        <dbReference type="PROSITE" id="PS50240"/>
    </source>
</evidence>
<reference evidence="10 12" key="1">
    <citation type="journal article" date="2014" name="BMC Genomics">
        <title>Genome sequence of Anopheles sinensis provides insight into genetics basis of mosquito competence for malaria parasites.</title>
        <authorList>
            <person name="Zhou D."/>
            <person name="Zhang D."/>
            <person name="Ding G."/>
            <person name="Shi L."/>
            <person name="Hou Q."/>
            <person name="Ye Y."/>
            <person name="Xu Y."/>
            <person name="Zhou H."/>
            <person name="Xiong C."/>
            <person name="Li S."/>
            <person name="Yu J."/>
            <person name="Hong S."/>
            <person name="Yu X."/>
            <person name="Zou P."/>
            <person name="Chen C."/>
            <person name="Chang X."/>
            <person name="Wang W."/>
            <person name="Lv Y."/>
            <person name="Sun Y."/>
            <person name="Ma L."/>
            <person name="Shen B."/>
            <person name="Zhu C."/>
        </authorList>
    </citation>
    <scope>NUCLEOTIDE SEQUENCE [LARGE SCALE GENOMIC DNA]</scope>
</reference>
<dbReference type="InterPro" id="IPR001254">
    <property type="entry name" value="Trypsin_dom"/>
</dbReference>
<reference evidence="11" key="2">
    <citation type="submission" date="2020-05" db="UniProtKB">
        <authorList>
            <consortium name="EnsemblMetazoa"/>
        </authorList>
    </citation>
    <scope>IDENTIFICATION</scope>
</reference>
<keyword evidence="2" id="KW-0964">Secreted</keyword>
<dbReference type="GO" id="GO:0004252">
    <property type="term" value="F:serine-type endopeptidase activity"/>
    <property type="evidence" value="ECO:0007669"/>
    <property type="project" value="InterPro"/>
</dbReference>
<dbReference type="InterPro" id="IPR033116">
    <property type="entry name" value="TRYPSIN_SER"/>
</dbReference>
<dbReference type="SMART" id="SM00020">
    <property type="entry name" value="Tryp_SPc"/>
    <property type="match status" value="1"/>
</dbReference>
<keyword evidence="4" id="KW-0732">Signal</keyword>
<dbReference type="InterPro" id="IPR043504">
    <property type="entry name" value="Peptidase_S1_PA_chymotrypsin"/>
</dbReference>
<keyword evidence="5" id="KW-0391">Immunity</keyword>
<dbReference type="CDD" id="cd00190">
    <property type="entry name" value="Tryp_SPc"/>
    <property type="match status" value="1"/>
</dbReference>
<evidence type="ECO:0000256" key="1">
    <source>
        <dbReference type="ARBA" id="ARBA00004613"/>
    </source>
</evidence>
<dbReference type="PANTHER" id="PTHR24256">
    <property type="entry name" value="TRYPTASE-RELATED"/>
    <property type="match status" value="1"/>
</dbReference>
<evidence type="ECO:0000313" key="11">
    <source>
        <dbReference type="EnsemblMetazoa" id="ASIC004607-PA"/>
    </source>
</evidence>
<dbReference type="Gene3D" id="2.40.10.10">
    <property type="entry name" value="Trypsin-like serine proteases"/>
    <property type="match status" value="1"/>
</dbReference>
<dbReference type="EnsemblMetazoa" id="ASIC004607-RA">
    <property type="protein sequence ID" value="ASIC004607-PA"/>
    <property type="gene ID" value="ASIC004607"/>
</dbReference>
<evidence type="ECO:0000256" key="4">
    <source>
        <dbReference type="ARBA" id="ARBA00022729"/>
    </source>
</evidence>
<name>A0A084VHM6_ANOSI</name>
<keyword evidence="12" id="KW-1185">Reference proteome</keyword>
<evidence type="ECO:0000256" key="5">
    <source>
        <dbReference type="ARBA" id="ARBA00022859"/>
    </source>
</evidence>
<evidence type="ECO:0000313" key="10">
    <source>
        <dbReference type="EMBL" id="KFB37470.1"/>
    </source>
</evidence>
<keyword evidence="6" id="KW-1015">Disulfide bond</keyword>
<dbReference type="VEuPathDB" id="VectorBase:ASIC004607"/>
<dbReference type="GO" id="GO:0005576">
    <property type="term" value="C:extracellular region"/>
    <property type="evidence" value="ECO:0007669"/>
    <property type="project" value="UniProtKB-SubCell"/>
</dbReference>
<dbReference type="GO" id="GO:0006508">
    <property type="term" value="P:proteolysis"/>
    <property type="evidence" value="ECO:0007669"/>
    <property type="project" value="InterPro"/>
</dbReference>
<evidence type="ECO:0000256" key="8">
    <source>
        <dbReference type="ARBA" id="ARBA00024195"/>
    </source>
</evidence>
<evidence type="ECO:0000256" key="2">
    <source>
        <dbReference type="ARBA" id="ARBA00022525"/>
    </source>
</evidence>
<dbReference type="SUPFAM" id="SSF50494">
    <property type="entry name" value="Trypsin-like serine proteases"/>
    <property type="match status" value="1"/>
</dbReference>
<dbReference type="FunFam" id="2.40.10.10:FF:000068">
    <property type="entry name" value="transmembrane protease serine 2"/>
    <property type="match status" value="1"/>
</dbReference>
<dbReference type="InterPro" id="IPR009003">
    <property type="entry name" value="Peptidase_S1_PA"/>
</dbReference>
<comment type="subcellular location">
    <subcellularLocation>
        <location evidence="1">Secreted</location>
    </subcellularLocation>
</comment>
<dbReference type="EMBL" id="KE524842">
    <property type="protein sequence ID" value="KFB37470.1"/>
    <property type="molecule type" value="Genomic_DNA"/>
</dbReference>
<accession>A0A084VHM6</accession>
<feature type="domain" description="Peptidase S1" evidence="9">
    <location>
        <begin position="9"/>
        <end position="266"/>
    </location>
</feature>
<evidence type="ECO:0000256" key="6">
    <source>
        <dbReference type="ARBA" id="ARBA00023157"/>
    </source>
</evidence>
<dbReference type="GO" id="GO:0045087">
    <property type="term" value="P:innate immune response"/>
    <property type="evidence" value="ECO:0007669"/>
    <property type="project" value="UniProtKB-KW"/>
</dbReference>
<dbReference type="AlphaFoldDB" id="A0A084VHM6"/>
<dbReference type="Proteomes" id="UP000030765">
    <property type="component" value="Unassembled WGS sequence"/>
</dbReference>
<dbReference type="InterPro" id="IPR051487">
    <property type="entry name" value="Ser/Thr_Proteases_Immune/Dev"/>
</dbReference>
<comment type="similarity">
    <text evidence="8">Belongs to the peptidase S1 family. CLIP subfamily.</text>
</comment>
<evidence type="ECO:0000256" key="7">
    <source>
        <dbReference type="ARBA" id="ARBA00023180"/>
    </source>
</evidence>
<proteinExistence type="inferred from homology"/>
<dbReference type="Pfam" id="PF00089">
    <property type="entry name" value="Trypsin"/>
    <property type="match status" value="1"/>
</dbReference>
<sequence length="268" mass="30082">MVCCPPSNLVHGLDGYEAEVPFIAALGFKRENPNESSFTWFCGSSLITSRFLLTTAHCTRYTDKPLIARMGTSNLLEAKQENNFIQDRNVKRTFPHPNYTSHSKENDIALIEVDHPFIFSANVMGICLSTIEEDRDETDQLFAAGWGATDYKTASPEKLMRVALTTVPLDKCREQYKLLQSTSFSRKFKINDTQYCAITKPTNETFKRTPCKGDSGGPLYYESNTSGRPNYLLVGIISAGINCGENIPEPYVRVASYLDWIDSVIETL</sequence>
<dbReference type="PROSITE" id="PS50240">
    <property type="entry name" value="TRYPSIN_DOM"/>
    <property type="match status" value="1"/>
</dbReference>
<gene>
    <name evidence="10" type="ORF">ZHAS_00004607</name>
</gene>
<keyword evidence="7" id="KW-0325">Glycoprotein</keyword>
<dbReference type="OMA" id="YLWACGS"/>
<protein>
    <submittedName>
        <fullName evidence="10 11">Proacrosin, putative</fullName>
    </submittedName>
</protein>
<keyword evidence="3" id="KW-0399">Innate immunity</keyword>
<dbReference type="EMBL" id="ATLV01013188">
    <property type="status" value="NOT_ANNOTATED_CDS"/>
    <property type="molecule type" value="Genomic_DNA"/>
</dbReference>
<organism evidence="10">
    <name type="scientific">Anopheles sinensis</name>
    <name type="common">Mosquito</name>
    <dbReference type="NCBI Taxonomy" id="74873"/>
    <lineage>
        <taxon>Eukaryota</taxon>
        <taxon>Metazoa</taxon>
        <taxon>Ecdysozoa</taxon>
        <taxon>Arthropoda</taxon>
        <taxon>Hexapoda</taxon>
        <taxon>Insecta</taxon>
        <taxon>Pterygota</taxon>
        <taxon>Neoptera</taxon>
        <taxon>Endopterygota</taxon>
        <taxon>Diptera</taxon>
        <taxon>Nematocera</taxon>
        <taxon>Culicoidea</taxon>
        <taxon>Culicidae</taxon>
        <taxon>Anophelinae</taxon>
        <taxon>Anopheles</taxon>
    </lineage>
</organism>
<dbReference type="OrthoDB" id="6357057at2759"/>
<dbReference type="PROSITE" id="PS00135">
    <property type="entry name" value="TRYPSIN_SER"/>
    <property type="match status" value="1"/>
</dbReference>
<dbReference type="InterPro" id="IPR001314">
    <property type="entry name" value="Peptidase_S1A"/>
</dbReference>
<dbReference type="PRINTS" id="PR00722">
    <property type="entry name" value="CHYMOTRYPSIN"/>
</dbReference>
<evidence type="ECO:0000313" key="12">
    <source>
        <dbReference type="Proteomes" id="UP000030765"/>
    </source>
</evidence>
<dbReference type="VEuPathDB" id="VectorBase:ASIS024495"/>
<dbReference type="STRING" id="74873.A0A084VHM6"/>
<evidence type="ECO:0000256" key="3">
    <source>
        <dbReference type="ARBA" id="ARBA00022588"/>
    </source>
</evidence>